<evidence type="ECO:0000313" key="7">
    <source>
        <dbReference type="EMBL" id="TKA62944.1"/>
    </source>
</evidence>
<evidence type="ECO:0000256" key="4">
    <source>
        <dbReference type="ARBA" id="ARBA00022989"/>
    </source>
</evidence>
<keyword evidence="8" id="KW-1185">Reference proteome</keyword>
<feature type="transmembrane region" description="Helical" evidence="6">
    <location>
        <begin position="164"/>
        <end position="188"/>
    </location>
</feature>
<feature type="transmembrane region" description="Helical" evidence="6">
    <location>
        <begin position="378"/>
        <end position="401"/>
    </location>
</feature>
<organism evidence="7 8">
    <name type="scientific">Cryomyces minteri</name>
    <dbReference type="NCBI Taxonomy" id="331657"/>
    <lineage>
        <taxon>Eukaryota</taxon>
        <taxon>Fungi</taxon>
        <taxon>Dikarya</taxon>
        <taxon>Ascomycota</taxon>
        <taxon>Pezizomycotina</taxon>
        <taxon>Dothideomycetes</taxon>
        <taxon>Dothideomycetes incertae sedis</taxon>
        <taxon>Cryomyces</taxon>
    </lineage>
</organism>
<dbReference type="PIRSF" id="PIRSF006060">
    <property type="entry name" value="AA_transporter"/>
    <property type="match status" value="1"/>
</dbReference>
<protein>
    <recommendedName>
        <fullName evidence="9">Amino acid permease/ SLC12A domain-containing protein</fullName>
    </recommendedName>
</protein>
<feature type="transmembrane region" description="Helical" evidence="6">
    <location>
        <begin position="437"/>
        <end position="457"/>
    </location>
</feature>
<dbReference type="AlphaFoldDB" id="A0A4U0WIV6"/>
<dbReference type="STRING" id="331657.A0A4U0WIV6"/>
<gene>
    <name evidence="7" type="ORF">B0A49_12014</name>
</gene>
<name>A0A4U0WIV6_9PEZI</name>
<evidence type="ECO:0008006" key="9">
    <source>
        <dbReference type="Google" id="ProtNLM"/>
    </source>
</evidence>
<evidence type="ECO:0000256" key="5">
    <source>
        <dbReference type="ARBA" id="ARBA00023136"/>
    </source>
</evidence>
<keyword evidence="4 6" id="KW-1133">Transmembrane helix</keyword>
<feature type="transmembrane region" description="Helical" evidence="6">
    <location>
        <begin position="208"/>
        <end position="228"/>
    </location>
</feature>
<dbReference type="OrthoDB" id="3257095at2759"/>
<evidence type="ECO:0000256" key="1">
    <source>
        <dbReference type="ARBA" id="ARBA00004141"/>
    </source>
</evidence>
<keyword evidence="5 6" id="KW-0472">Membrane</keyword>
<sequence length="583" mass="64275">MVRVTAIPRKIKDYFSNSFRHQALENISAARETEVEMEPKSPFQTSDREFGADWPQYRGVNRSHNDQKDMNRLGKKQEFKRNFRFLATLGFATIFSSTWEFVLVASGSGLINGGFGGLIWEYVWTFLGYSTIVVSLAEMSSMAPTAGGQYHWVSEFAPARWQEYLSYAAGWTSTLAWQPALAGGLYPIAVMIQTITQYNQPGFFLLNWQASLLMIALGFLTVPFNTVWRRALPMFETIVLVFHFAGFFATIIPLWILAPKNSATQVFTEITNSGGWSNTGEAALEVSPDLGRVAYLMIAGLSLLVGQVSVSYCMAGADSAVHLSEEVEDASLNVPRSMVWAFVLNGLMGFVMLITYVFCIGDLNSALDSPEPFVATFLNGTGSSGGATGLTIILFILLVAGNNTCTTTESRQMWAFARDKGLPFSGWLSKIHPRCNVPLNCIIVTIVINIIFCLINLGSTLAFNIIIGLQNVGFLSTSIISIGCLISARLRRDPLPQARWSLGRLGMPINCFAVLYASFLVTFCFFPVMMPVTAQTVNWTPAIFVGVVVLATSFYLVNGRKVYTAPVTYVEGKRRNGMLQSVT</sequence>
<dbReference type="Proteomes" id="UP000308768">
    <property type="component" value="Unassembled WGS sequence"/>
</dbReference>
<feature type="transmembrane region" description="Helical" evidence="6">
    <location>
        <begin position="536"/>
        <end position="557"/>
    </location>
</feature>
<feature type="transmembrane region" description="Helical" evidence="6">
    <location>
        <begin position="338"/>
        <end position="358"/>
    </location>
</feature>
<dbReference type="PANTHER" id="PTHR45649">
    <property type="entry name" value="AMINO-ACID PERMEASE BAT1"/>
    <property type="match status" value="1"/>
</dbReference>
<proteinExistence type="predicted"/>
<keyword evidence="2" id="KW-0813">Transport</keyword>
<feature type="transmembrane region" description="Helical" evidence="6">
    <location>
        <begin position="463"/>
        <end position="488"/>
    </location>
</feature>
<evidence type="ECO:0000256" key="2">
    <source>
        <dbReference type="ARBA" id="ARBA00022448"/>
    </source>
</evidence>
<evidence type="ECO:0000256" key="3">
    <source>
        <dbReference type="ARBA" id="ARBA00022692"/>
    </source>
</evidence>
<feature type="transmembrane region" description="Helical" evidence="6">
    <location>
        <begin position="240"/>
        <end position="258"/>
    </location>
</feature>
<feature type="transmembrane region" description="Helical" evidence="6">
    <location>
        <begin position="82"/>
        <end position="102"/>
    </location>
</feature>
<evidence type="ECO:0000256" key="6">
    <source>
        <dbReference type="SAM" id="Phobius"/>
    </source>
</evidence>
<keyword evidence="3 6" id="KW-0812">Transmembrane</keyword>
<feature type="transmembrane region" description="Helical" evidence="6">
    <location>
        <begin position="293"/>
        <end position="317"/>
    </location>
</feature>
<dbReference type="PANTHER" id="PTHR45649:SF4">
    <property type="entry name" value="TRANSPORTER, PUTATIVE (EUROFUNG)-RELATED"/>
    <property type="match status" value="1"/>
</dbReference>
<accession>A0A4U0WIV6</accession>
<reference evidence="7 8" key="1">
    <citation type="submission" date="2017-03" db="EMBL/GenBank/DDBJ databases">
        <title>Genomes of endolithic fungi from Antarctica.</title>
        <authorList>
            <person name="Coleine C."/>
            <person name="Masonjones S."/>
            <person name="Stajich J.E."/>
        </authorList>
    </citation>
    <scope>NUCLEOTIDE SEQUENCE [LARGE SCALE GENOMIC DNA]</scope>
    <source>
        <strain evidence="7 8">CCFEE 5187</strain>
    </source>
</reference>
<comment type="caution">
    <text evidence="7">The sequence shown here is derived from an EMBL/GenBank/DDBJ whole genome shotgun (WGS) entry which is preliminary data.</text>
</comment>
<dbReference type="Gene3D" id="1.20.1740.10">
    <property type="entry name" value="Amino acid/polyamine transporter I"/>
    <property type="match status" value="1"/>
</dbReference>
<evidence type="ECO:0000313" key="8">
    <source>
        <dbReference type="Proteomes" id="UP000308768"/>
    </source>
</evidence>
<dbReference type="InterPro" id="IPR002293">
    <property type="entry name" value="AA/rel_permease1"/>
</dbReference>
<dbReference type="GO" id="GO:0022857">
    <property type="term" value="F:transmembrane transporter activity"/>
    <property type="evidence" value="ECO:0007669"/>
    <property type="project" value="InterPro"/>
</dbReference>
<dbReference type="GO" id="GO:0016020">
    <property type="term" value="C:membrane"/>
    <property type="evidence" value="ECO:0007669"/>
    <property type="project" value="UniProtKB-SubCell"/>
</dbReference>
<comment type="subcellular location">
    <subcellularLocation>
        <location evidence="1">Membrane</location>
        <topology evidence="1">Multi-pass membrane protein</topology>
    </subcellularLocation>
</comment>
<dbReference type="Pfam" id="PF13520">
    <property type="entry name" value="AA_permease_2"/>
    <property type="match status" value="1"/>
</dbReference>
<feature type="transmembrane region" description="Helical" evidence="6">
    <location>
        <begin position="509"/>
        <end position="530"/>
    </location>
</feature>
<feature type="transmembrane region" description="Helical" evidence="6">
    <location>
        <begin position="122"/>
        <end position="143"/>
    </location>
</feature>
<dbReference type="EMBL" id="NAJN01001477">
    <property type="protein sequence ID" value="TKA62944.1"/>
    <property type="molecule type" value="Genomic_DNA"/>
</dbReference>